<gene>
    <name evidence="3" type="ORF">BIN_B_04577</name>
</gene>
<evidence type="ECO:0000313" key="3">
    <source>
        <dbReference type="EMBL" id="VTP02556.1"/>
    </source>
</evidence>
<sequence length="278" mass="26405">MPFVITQPEALTAAATRLQGIGSGVAAQNAAAAAPTTGVIPAAADEVSALQATQFAAYGTLYQAVSAQASAIHEMFVHTLGISADSYGATEAANAAAAGSSGSGLSGILGFFTNNGQFGLLPSAASNSAIVGAMQAGNFGSGASDLLFLAQGTLTGPEASGVEAVASSGVGAPTAGAVGSMTPAGVGAAPVLAAVGRASSIGGLSVPPSWAGEAVPAASAAPVTVAGAGWTTPAPQGTPVATMPAGMPSMASAERGCFGFGTPRYGVKPTVMPKPAVV</sequence>
<organism evidence="3">
    <name type="scientific">Mycobacterium riyadhense</name>
    <dbReference type="NCBI Taxonomy" id="486698"/>
    <lineage>
        <taxon>Bacteria</taxon>
        <taxon>Bacillati</taxon>
        <taxon>Actinomycetota</taxon>
        <taxon>Actinomycetes</taxon>
        <taxon>Mycobacteriales</taxon>
        <taxon>Mycobacteriaceae</taxon>
        <taxon>Mycobacterium</taxon>
    </lineage>
</organism>
<dbReference type="Gene3D" id="1.10.287.850">
    <property type="entry name" value="HP0062-like domain"/>
    <property type="match status" value="1"/>
</dbReference>
<dbReference type="AlphaFoldDB" id="A0A653F0N8"/>
<proteinExistence type="predicted"/>
<reference evidence="3" key="1">
    <citation type="submission" date="2019-05" db="EMBL/GenBank/DDBJ databases">
        <authorList>
            <person name="Naeem R."/>
            <person name="Antony C."/>
            <person name="Guan Q."/>
        </authorList>
    </citation>
    <scope>NUCLEOTIDE SEQUENCE</scope>
    <source>
        <strain evidence="3">2</strain>
    </source>
</reference>
<feature type="domain" description="PPE family C-terminal" evidence="2">
    <location>
        <begin position="193"/>
        <end position="275"/>
    </location>
</feature>
<dbReference type="InterPro" id="IPR038332">
    <property type="entry name" value="PPE_sf"/>
</dbReference>
<dbReference type="EMBL" id="LR589136">
    <property type="protein sequence ID" value="VTP02556.1"/>
    <property type="molecule type" value="Genomic_DNA"/>
</dbReference>
<evidence type="ECO:0000259" key="1">
    <source>
        <dbReference type="Pfam" id="PF00934"/>
    </source>
</evidence>
<feature type="domain" description="PE" evidence="1">
    <location>
        <begin position="4"/>
        <end position="94"/>
    </location>
</feature>
<dbReference type="InterPro" id="IPR000084">
    <property type="entry name" value="PE-PGRS_N"/>
</dbReference>
<protein>
    <submittedName>
        <fullName evidence="3">PE family protein</fullName>
    </submittedName>
</protein>
<dbReference type="Pfam" id="PF12484">
    <property type="entry name" value="PPE-SVP"/>
    <property type="match status" value="1"/>
</dbReference>
<accession>A0A653F0N8</accession>
<evidence type="ECO:0000259" key="2">
    <source>
        <dbReference type="Pfam" id="PF12484"/>
    </source>
</evidence>
<name>A0A653F0N8_9MYCO</name>
<dbReference type="InterPro" id="IPR022171">
    <property type="entry name" value="PPE_C"/>
</dbReference>
<dbReference type="SUPFAM" id="SSF140459">
    <property type="entry name" value="PE/PPE dimer-like"/>
    <property type="match status" value="1"/>
</dbReference>
<dbReference type="Pfam" id="PF00934">
    <property type="entry name" value="PE"/>
    <property type="match status" value="1"/>
</dbReference>